<dbReference type="EMBL" id="CACRXK020008733">
    <property type="protein sequence ID" value="CAB4015489.1"/>
    <property type="molecule type" value="Genomic_DNA"/>
</dbReference>
<reference evidence="1" key="1">
    <citation type="submission" date="2020-04" db="EMBL/GenBank/DDBJ databases">
        <authorList>
            <person name="Alioto T."/>
            <person name="Alioto T."/>
            <person name="Gomez Garrido J."/>
        </authorList>
    </citation>
    <scope>NUCLEOTIDE SEQUENCE</scope>
    <source>
        <strain evidence="1">A484AB</strain>
    </source>
</reference>
<gene>
    <name evidence="1" type="ORF">PACLA_8A023724</name>
</gene>
<organism evidence="1 2">
    <name type="scientific">Paramuricea clavata</name>
    <name type="common">Red gorgonian</name>
    <name type="synonym">Violescent sea-whip</name>
    <dbReference type="NCBI Taxonomy" id="317549"/>
    <lineage>
        <taxon>Eukaryota</taxon>
        <taxon>Metazoa</taxon>
        <taxon>Cnidaria</taxon>
        <taxon>Anthozoa</taxon>
        <taxon>Octocorallia</taxon>
        <taxon>Malacalcyonacea</taxon>
        <taxon>Plexauridae</taxon>
        <taxon>Paramuricea</taxon>
    </lineage>
</organism>
<dbReference type="Proteomes" id="UP001152795">
    <property type="component" value="Unassembled WGS sequence"/>
</dbReference>
<accession>A0A7D9IX97</accession>
<feature type="non-terminal residue" evidence="1">
    <location>
        <position position="138"/>
    </location>
</feature>
<evidence type="ECO:0000313" key="2">
    <source>
        <dbReference type="Proteomes" id="UP001152795"/>
    </source>
</evidence>
<evidence type="ECO:0000313" key="1">
    <source>
        <dbReference type="EMBL" id="CAB4015489.1"/>
    </source>
</evidence>
<comment type="caution">
    <text evidence="1">The sequence shown here is derived from an EMBL/GenBank/DDBJ whole genome shotgun (WGS) entry which is preliminary data.</text>
</comment>
<proteinExistence type="predicted"/>
<name>A0A7D9IX97_PARCT</name>
<keyword evidence="2" id="KW-1185">Reference proteome</keyword>
<dbReference type="AlphaFoldDB" id="A0A7D9IX97"/>
<sequence>MAFVLDDYDEICCTSMARNTNVSCMTSKIIKGYVDDDFEKYRPENWSGGTAEEQQQLYEHMLMYIVQRDLQPKWGESVIDDKTWHTQGVEIMLDYAHFYAGDLYSDIMIFYGINDIKGDEIYNRLGYCHNENIVQKLY</sequence>
<protein>
    <submittedName>
        <fullName evidence="1">Uncharacterized protein</fullName>
    </submittedName>
</protein>